<reference evidence="3 4" key="1">
    <citation type="submission" date="2020-06" db="EMBL/GenBank/DDBJ databases">
        <title>Genome mining for natural products.</title>
        <authorList>
            <person name="Zhang B."/>
            <person name="Shi J."/>
            <person name="Ge H."/>
        </authorList>
    </citation>
    <scope>NUCLEOTIDE SEQUENCE [LARGE SCALE GENOMIC DNA]</scope>
    <source>
        <strain evidence="3 4">NA00687</strain>
    </source>
</reference>
<dbReference type="AlphaFoldDB" id="A0A7H8NA03"/>
<feature type="region of interest" description="Disordered" evidence="1">
    <location>
        <begin position="718"/>
        <end position="785"/>
    </location>
</feature>
<name>A0A7H8NA03_9ACTN</name>
<sequence length="785" mass="83416">MAEAAELQGTTSAPARRWLRRAGALLAAVPLLAGLIQVTAPNEAIAAPKPTGSRSVDVAIDSLTPATPTADDTLTIKGTVTNKSATAIDSAHVGLRLGQVMRGRSAIDTAATRTGYFPDSDGVEIDSKYAEKVGKLPVGGSQDFSLAIPLKDLSLSQDGVYQIAVSLVGETADQPSYLRVLGIQRTFLPWQTTPPGKKTKLSFLWPVISTPRVTARTATDEQQTPVFRDDDLVQELAPGGRLQQLVALGKDLPVTWVLDPDLLATVDAMARKYDVQDGDETTPGRGQAVARQWMAALDKAVEGHKVVALPFADPDLASLAHRGKVVSGTLSHLQSATVLAKTTVESTLQVTPRTDFAWPVDGAIDSSIVDVATSAGAHHVITRGDSLQESRALTYTPTAARPIGGGTTAISADARLSTVFDGDMSRAENSTLAIQEFLAQTLMITQQTPERQRSIVVAPPRMPTANQAQAMATALGGLEPRRWSEPQELSDAAKAKPDPAANRQVPSRGDYPKALRKQELPTTAFSQIQQTQRTLDRFRKALTIEERVVPPFGTAIMRDMSTSWRHDRGASAYRDDVSGHLRSLTEQVGIIQKSPATLSGRSATIPVTVKNDLVQGVDGLRLVLTSNQPLRLKVSDPQDIKIDGGHSQSVKFEANARANGRTTIVAQLFTEDGQPYGEPMIFEVNVTSITSTVILVIAVGVLLLVLAGIRIYVKRRRAGSEPAGPGDKPGDLDPDSAPDPGSAPRTGPEAPAETGPQDPAQPSDRSSDTGSQSNGPSGSGEKVDR</sequence>
<keyword evidence="2" id="KW-1133">Transmembrane helix</keyword>
<organism evidence="3 4">
    <name type="scientific">Streptomyces buecherae</name>
    <dbReference type="NCBI Taxonomy" id="2763006"/>
    <lineage>
        <taxon>Bacteria</taxon>
        <taxon>Bacillati</taxon>
        <taxon>Actinomycetota</taxon>
        <taxon>Actinomycetes</taxon>
        <taxon>Kitasatosporales</taxon>
        <taxon>Streptomycetaceae</taxon>
        <taxon>Streptomyces</taxon>
    </lineage>
</organism>
<feature type="compositionally biased region" description="Basic and acidic residues" evidence="1">
    <location>
        <begin position="479"/>
        <end position="497"/>
    </location>
</feature>
<gene>
    <name evidence="3" type="ORF">HUT08_18390</name>
</gene>
<dbReference type="InterPro" id="IPR046112">
    <property type="entry name" value="DUF6049"/>
</dbReference>
<keyword evidence="4" id="KW-1185">Reference proteome</keyword>
<dbReference type="Pfam" id="PF19516">
    <property type="entry name" value="DUF6049"/>
    <property type="match status" value="1"/>
</dbReference>
<feature type="transmembrane region" description="Helical" evidence="2">
    <location>
        <begin position="693"/>
        <end position="713"/>
    </location>
</feature>
<evidence type="ECO:0000313" key="3">
    <source>
        <dbReference type="EMBL" id="QKW51182.1"/>
    </source>
</evidence>
<evidence type="ECO:0000256" key="1">
    <source>
        <dbReference type="SAM" id="MobiDB-lite"/>
    </source>
</evidence>
<evidence type="ECO:0000313" key="4">
    <source>
        <dbReference type="Proteomes" id="UP000509303"/>
    </source>
</evidence>
<dbReference type="EMBL" id="CP054929">
    <property type="protein sequence ID" value="QKW51182.1"/>
    <property type="molecule type" value="Genomic_DNA"/>
</dbReference>
<feature type="region of interest" description="Disordered" evidence="1">
    <location>
        <begin position="479"/>
        <end position="510"/>
    </location>
</feature>
<dbReference type="RefSeq" id="WP_176162905.1">
    <property type="nucleotide sequence ID" value="NZ_CP054929.1"/>
</dbReference>
<dbReference type="Proteomes" id="UP000509303">
    <property type="component" value="Chromosome"/>
</dbReference>
<protein>
    <submittedName>
        <fullName evidence="3">Uncharacterized protein</fullName>
    </submittedName>
</protein>
<evidence type="ECO:0000256" key="2">
    <source>
        <dbReference type="SAM" id="Phobius"/>
    </source>
</evidence>
<keyword evidence="2" id="KW-0812">Transmembrane</keyword>
<proteinExistence type="predicted"/>
<keyword evidence="2" id="KW-0472">Membrane</keyword>
<accession>A0A7H8NA03</accession>